<comment type="catalytic activity">
    <reaction evidence="1">
        <text>ATP + protein L-histidine = ADP + protein N-phospho-L-histidine.</text>
        <dbReference type="EC" id="2.7.13.3"/>
    </reaction>
</comment>
<evidence type="ECO:0000256" key="7">
    <source>
        <dbReference type="SAM" id="Phobius"/>
    </source>
</evidence>
<comment type="subcellular location">
    <subcellularLocation>
        <location evidence="2">Cell inner membrane</location>
        <topology evidence="2">Multi-pass membrane protein</topology>
    </subcellularLocation>
</comment>
<dbReference type="EMBL" id="DOEK01000024">
    <property type="protein sequence ID" value="HBP29534.1"/>
    <property type="molecule type" value="Genomic_DNA"/>
</dbReference>
<dbReference type="Gene3D" id="3.30.565.10">
    <property type="entry name" value="Histidine kinase-like ATPase, C-terminal domain"/>
    <property type="match status" value="1"/>
</dbReference>
<dbReference type="SUPFAM" id="SSF47384">
    <property type="entry name" value="Homodimeric domain of signal transducing histidine kinase"/>
    <property type="match status" value="1"/>
</dbReference>
<evidence type="ECO:0000256" key="4">
    <source>
        <dbReference type="ARBA" id="ARBA00022553"/>
    </source>
</evidence>
<dbReference type="AlphaFoldDB" id="A0A356LF30"/>
<feature type="transmembrane region" description="Helical" evidence="7">
    <location>
        <begin position="315"/>
        <end position="334"/>
    </location>
</feature>
<keyword evidence="7" id="KW-0472">Membrane</keyword>
<dbReference type="CDD" id="cd00082">
    <property type="entry name" value="HisKA"/>
    <property type="match status" value="1"/>
</dbReference>
<evidence type="ECO:0000256" key="1">
    <source>
        <dbReference type="ARBA" id="ARBA00000085"/>
    </source>
</evidence>
<evidence type="ECO:0000256" key="5">
    <source>
        <dbReference type="ARBA" id="ARBA00022679"/>
    </source>
</evidence>
<dbReference type="GO" id="GO:0005886">
    <property type="term" value="C:plasma membrane"/>
    <property type="evidence" value="ECO:0007669"/>
    <property type="project" value="UniProtKB-SubCell"/>
</dbReference>
<dbReference type="FunFam" id="3.30.565.10:FF:000006">
    <property type="entry name" value="Sensor histidine kinase WalK"/>
    <property type="match status" value="1"/>
</dbReference>
<dbReference type="PIRSF" id="PIRSF037347">
    <property type="entry name" value="STHK_CHASE2_PAS_prd"/>
    <property type="match status" value="1"/>
</dbReference>
<sequence>MRGSLGRRFHREWILVTALILTVTALCSQFSMLSRFSFALYDVAVSYTQERQPDPDIAIVVIDDKSLAQIGFWPWERSVHANLLTSLRNARAVGFDILFTDADPHDPLVDQKLAQAIERNGKVVLANFLTGPGQQLPVNPIAKLAQAARALGFINIVPDSDGMVRRIRLTAPQDSTQQHFALSMLAVGGDTATSASLTARSKEQPYLIPYVGAPLTFPMMSYSDVLFGRIPASYFDNKYVLIGAWGTGMGDRFPTPDSTGAIDNMSGVEILANVLQSTREGNWITEPGKMAHTLISLVPVLLLLIAIRQLSPRRVLLATLVALLLVLAGSLLMLALGNYWITPVAAMSGIALTYPVWSWRTQEMALNQMSWEMSELNREYPLLRAEMALADTPQKFHLSLNERIMELRFALNRVRSLRQFISDSFNAIPDPALVFDANHQLTLWTSSAKRYMASLGDLALTEGLPVQTLLNAIIPDAPTCRELAAAIEHPERTLSGQTPETGNSAAAWIHAEEGFEVRDRAGNDLLLKSMPTYTAGRRRSGYILNLIDISALRQAERKRDDTLRFISHDMRAPQNSILALIDLQADAERALPTNELLQRVSHLSERTIGLVEDFVQFTRAEKADIEFVPLNLSDLLQDAINELWVDSRTRNIPIVSNITPLCAFIKGDQSLLMRCLGNLLDNAFKYSADNTTVTCSLTSAGDFWEVSIRDEGCGISEQDQQHLFTLFTRVGAAREQDPGGLGLGLVFVKTVVTRHHGDIRVQSAPGHGSTFIIRLPKDEVEESAGPSL</sequence>
<dbReference type="InterPro" id="IPR050351">
    <property type="entry name" value="BphY/WalK/GraS-like"/>
</dbReference>
<dbReference type="InterPro" id="IPR003594">
    <property type="entry name" value="HATPase_dom"/>
</dbReference>
<dbReference type="PANTHER" id="PTHR42878">
    <property type="entry name" value="TWO-COMPONENT HISTIDINE KINASE"/>
    <property type="match status" value="1"/>
</dbReference>
<proteinExistence type="predicted"/>
<dbReference type="InterPro" id="IPR036890">
    <property type="entry name" value="HATPase_C_sf"/>
</dbReference>
<feature type="transmembrane region" description="Helical" evidence="7">
    <location>
        <begin position="290"/>
        <end position="308"/>
    </location>
</feature>
<evidence type="ECO:0000313" key="9">
    <source>
        <dbReference type="EMBL" id="HBP29534.1"/>
    </source>
</evidence>
<dbReference type="InterPro" id="IPR036097">
    <property type="entry name" value="HisK_dim/P_sf"/>
</dbReference>
<dbReference type="PANTHER" id="PTHR42878:SF13">
    <property type="entry name" value="HISTIDINE KINASE"/>
    <property type="match status" value="1"/>
</dbReference>
<keyword evidence="6 9" id="KW-0418">Kinase</keyword>
<dbReference type="Pfam" id="PF05226">
    <property type="entry name" value="CHASE2"/>
    <property type="match status" value="1"/>
</dbReference>
<keyword evidence="7" id="KW-1133">Transmembrane helix</keyword>
<evidence type="ECO:0000256" key="2">
    <source>
        <dbReference type="ARBA" id="ARBA00004429"/>
    </source>
</evidence>
<dbReference type="SMART" id="SM00387">
    <property type="entry name" value="HATPase_c"/>
    <property type="match status" value="1"/>
</dbReference>
<accession>A0A356LF30</accession>
<evidence type="ECO:0000259" key="8">
    <source>
        <dbReference type="PROSITE" id="PS50109"/>
    </source>
</evidence>
<evidence type="ECO:0000256" key="3">
    <source>
        <dbReference type="ARBA" id="ARBA00012438"/>
    </source>
</evidence>
<name>A0A356LF30_9BURK</name>
<protein>
    <recommendedName>
        <fullName evidence="3">histidine kinase</fullName>
        <ecNumber evidence="3">2.7.13.3</ecNumber>
    </recommendedName>
</protein>
<dbReference type="GO" id="GO:0030295">
    <property type="term" value="F:protein kinase activator activity"/>
    <property type="evidence" value="ECO:0007669"/>
    <property type="project" value="TreeGrafter"/>
</dbReference>
<dbReference type="EC" id="2.7.13.3" evidence="3"/>
<evidence type="ECO:0000313" key="10">
    <source>
        <dbReference type="Proteomes" id="UP000264036"/>
    </source>
</evidence>
<dbReference type="Proteomes" id="UP000264036">
    <property type="component" value="Unassembled WGS sequence"/>
</dbReference>
<dbReference type="InterPro" id="IPR005467">
    <property type="entry name" value="His_kinase_dom"/>
</dbReference>
<comment type="caution">
    <text evidence="9">The sequence shown here is derived from an EMBL/GenBank/DDBJ whole genome shotgun (WGS) entry which is preliminary data.</text>
</comment>
<keyword evidence="4" id="KW-0597">Phosphoprotein</keyword>
<dbReference type="Gene3D" id="1.10.287.130">
    <property type="match status" value="1"/>
</dbReference>
<keyword evidence="5" id="KW-0808">Transferase</keyword>
<dbReference type="InterPro" id="IPR007890">
    <property type="entry name" value="CHASE2"/>
</dbReference>
<keyword evidence="7" id="KW-0812">Transmembrane</keyword>
<dbReference type="GO" id="GO:0000156">
    <property type="term" value="F:phosphorelay response regulator activity"/>
    <property type="evidence" value="ECO:0007669"/>
    <property type="project" value="TreeGrafter"/>
</dbReference>
<feature type="domain" description="Histidine kinase" evidence="8">
    <location>
        <begin position="565"/>
        <end position="779"/>
    </location>
</feature>
<organism evidence="9 10">
    <name type="scientific">Advenella kashmirensis</name>
    <dbReference type="NCBI Taxonomy" id="310575"/>
    <lineage>
        <taxon>Bacteria</taxon>
        <taxon>Pseudomonadati</taxon>
        <taxon>Pseudomonadota</taxon>
        <taxon>Betaproteobacteria</taxon>
        <taxon>Burkholderiales</taxon>
        <taxon>Alcaligenaceae</taxon>
    </lineage>
</organism>
<evidence type="ECO:0000256" key="6">
    <source>
        <dbReference type="ARBA" id="ARBA00022777"/>
    </source>
</evidence>
<dbReference type="GO" id="GO:0000155">
    <property type="term" value="F:phosphorelay sensor kinase activity"/>
    <property type="evidence" value="ECO:0007669"/>
    <property type="project" value="InterPro"/>
</dbReference>
<dbReference type="InterPro" id="IPR003661">
    <property type="entry name" value="HisK_dim/P_dom"/>
</dbReference>
<dbReference type="PROSITE" id="PS50109">
    <property type="entry name" value="HIS_KIN"/>
    <property type="match status" value="1"/>
</dbReference>
<dbReference type="SMART" id="SM01080">
    <property type="entry name" value="CHASE2"/>
    <property type="match status" value="1"/>
</dbReference>
<dbReference type="GO" id="GO:0007234">
    <property type="term" value="P:osmosensory signaling via phosphorelay pathway"/>
    <property type="evidence" value="ECO:0007669"/>
    <property type="project" value="TreeGrafter"/>
</dbReference>
<dbReference type="InterPro" id="IPR004358">
    <property type="entry name" value="Sig_transdc_His_kin-like_C"/>
</dbReference>
<dbReference type="PRINTS" id="PR00344">
    <property type="entry name" value="BCTRLSENSOR"/>
</dbReference>
<dbReference type="Pfam" id="PF02518">
    <property type="entry name" value="HATPase_c"/>
    <property type="match status" value="1"/>
</dbReference>
<dbReference type="InterPro" id="IPR017181">
    <property type="entry name" value="Sig_transdc_His_kin_CHASE2"/>
</dbReference>
<reference evidence="9 10" key="1">
    <citation type="journal article" date="2018" name="Nat. Biotechnol.">
        <title>A standardized bacterial taxonomy based on genome phylogeny substantially revises the tree of life.</title>
        <authorList>
            <person name="Parks D.H."/>
            <person name="Chuvochina M."/>
            <person name="Waite D.W."/>
            <person name="Rinke C."/>
            <person name="Skarshewski A."/>
            <person name="Chaumeil P.A."/>
            <person name="Hugenholtz P."/>
        </authorList>
    </citation>
    <scope>NUCLEOTIDE SEQUENCE [LARGE SCALE GENOMIC DNA]</scope>
    <source>
        <strain evidence="9">UBA10707</strain>
    </source>
</reference>
<gene>
    <name evidence="9" type="ORF">DD666_08985</name>
</gene>
<dbReference type="SUPFAM" id="SSF55874">
    <property type="entry name" value="ATPase domain of HSP90 chaperone/DNA topoisomerase II/histidine kinase"/>
    <property type="match status" value="1"/>
</dbReference>